<proteinExistence type="predicted"/>
<name>A0A261G8H5_9BIFI</name>
<dbReference type="Gene3D" id="3.40.50.360">
    <property type="match status" value="1"/>
</dbReference>
<dbReference type="SUPFAM" id="SSF52218">
    <property type="entry name" value="Flavoproteins"/>
    <property type="match status" value="1"/>
</dbReference>
<dbReference type="PANTHER" id="PTHR43408">
    <property type="entry name" value="FMN REDUCTASE (NADPH)"/>
    <property type="match status" value="1"/>
</dbReference>
<gene>
    <name evidence="6" type="ORF">BAQU_0375</name>
</gene>
<dbReference type="InterPro" id="IPR051814">
    <property type="entry name" value="NAD(P)H-dep_FMN_reductase"/>
</dbReference>
<evidence type="ECO:0000256" key="1">
    <source>
        <dbReference type="ARBA" id="ARBA00022630"/>
    </source>
</evidence>
<dbReference type="EMBL" id="MWXA01000003">
    <property type="protein sequence ID" value="OZG67731.1"/>
    <property type="molecule type" value="Genomic_DNA"/>
</dbReference>
<feature type="compositionally biased region" description="Polar residues" evidence="4">
    <location>
        <begin position="1"/>
        <end position="14"/>
    </location>
</feature>
<dbReference type="AlphaFoldDB" id="A0A261G8H5"/>
<dbReference type="InterPro" id="IPR023932">
    <property type="entry name" value="CE1759_FMN_reduct"/>
</dbReference>
<keyword evidence="2" id="KW-0288">FMN</keyword>
<evidence type="ECO:0000256" key="2">
    <source>
        <dbReference type="ARBA" id="ARBA00022643"/>
    </source>
</evidence>
<evidence type="ECO:0000259" key="5">
    <source>
        <dbReference type="Pfam" id="PF03358"/>
    </source>
</evidence>
<evidence type="ECO:0000313" key="6">
    <source>
        <dbReference type="EMBL" id="OZG67731.1"/>
    </source>
</evidence>
<keyword evidence="1" id="KW-0285">Flavoprotein</keyword>
<accession>A0A261G8H5</accession>
<dbReference type="InterPro" id="IPR005025">
    <property type="entry name" value="FMN_Rdtase-like_dom"/>
</dbReference>
<evidence type="ECO:0000256" key="4">
    <source>
        <dbReference type="SAM" id="MobiDB-lite"/>
    </source>
</evidence>
<feature type="domain" description="NADPH-dependent FMN reductase-like" evidence="5">
    <location>
        <begin position="27"/>
        <end position="174"/>
    </location>
</feature>
<reference evidence="6 7" key="1">
    <citation type="journal article" date="2017" name="BMC Genomics">
        <title>Comparative genomic and phylogenomic analyses of the Bifidobacteriaceae family.</title>
        <authorList>
            <person name="Lugli G.A."/>
            <person name="Milani C."/>
            <person name="Turroni F."/>
            <person name="Duranti S."/>
            <person name="Mancabelli L."/>
            <person name="Mangifesta M."/>
            <person name="Ferrario C."/>
            <person name="Modesto M."/>
            <person name="Mattarelli P."/>
            <person name="Jiri K."/>
            <person name="van Sinderen D."/>
            <person name="Ventura M."/>
        </authorList>
    </citation>
    <scope>NUCLEOTIDE SEQUENCE [LARGE SCALE GENOMIC DNA]</scope>
    <source>
        <strain evidence="6 7">LMG 28769</strain>
    </source>
</reference>
<keyword evidence="3" id="KW-0560">Oxidoreductase</keyword>
<protein>
    <submittedName>
        <fullName evidence="6">NADH-dependent FMN reductase</fullName>
    </submittedName>
</protein>
<evidence type="ECO:0000313" key="7">
    <source>
        <dbReference type="Proteomes" id="UP000216451"/>
    </source>
</evidence>
<dbReference type="Pfam" id="PF03358">
    <property type="entry name" value="FMN_red"/>
    <property type="match status" value="1"/>
</dbReference>
<comment type="caution">
    <text evidence="6">The sequence shown here is derived from an EMBL/GenBank/DDBJ whole genome shotgun (WGS) entry which is preliminary data.</text>
</comment>
<sequence>MEASLADSTQSQRGPSAATGGGKIHHIAIVSAGVGEPSTTTELARGIALKTGELLKNRGAHSEIALIELKNLSNDIAIASVTLQISPALQEALQTVQNSDAVIVASPVYKATYSGLFKSFWDIADSDIVLGLPLAVVATGGSERHALVPDTAMRSLFAFMRALIVPTGVMAATGDWGSSDLAAHQDRVAAELSALVMAHVHQNLLDSVGGKYTRTFKATFDDDADSKQSDVAADIDFDSSLMHLAAGGSL</sequence>
<evidence type="ECO:0000256" key="3">
    <source>
        <dbReference type="ARBA" id="ARBA00023002"/>
    </source>
</evidence>
<feature type="region of interest" description="Disordered" evidence="4">
    <location>
        <begin position="1"/>
        <end position="21"/>
    </location>
</feature>
<dbReference type="Proteomes" id="UP000216451">
    <property type="component" value="Unassembled WGS sequence"/>
</dbReference>
<dbReference type="InterPro" id="IPR029039">
    <property type="entry name" value="Flavoprotein-like_sf"/>
</dbReference>
<dbReference type="PANTHER" id="PTHR43408:SF2">
    <property type="entry name" value="FMN REDUCTASE (NADPH)"/>
    <property type="match status" value="1"/>
</dbReference>
<dbReference type="NCBIfam" id="TIGR04037">
    <property type="entry name" value="LLM_duo_CE1759"/>
    <property type="match status" value="1"/>
</dbReference>
<keyword evidence="7" id="KW-1185">Reference proteome</keyword>
<organism evidence="6 7">
    <name type="scientific">Bifidobacterium aquikefiri</name>
    <dbReference type="NCBI Taxonomy" id="1653207"/>
    <lineage>
        <taxon>Bacteria</taxon>
        <taxon>Bacillati</taxon>
        <taxon>Actinomycetota</taxon>
        <taxon>Actinomycetes</taxon>
        <taxon>Bifidobacteriales</taxon>
        <taxon>Bifidobacteriaceae</taxon>
        <taxon>Bifidobacterium</taxon>
    </lineage>
</organism>
<dbReference type="GO" id="GO:0016491">
    <property type="term" value="F:oxidoreductase activity"/>
    <property type="evidence" value="ECO:0007669"/>
    <property type="project" value="UniProtKB-KW"/>
</dbReference>